<dbReference type="InterPro" id="IPR009492">
    <property type="entry name" value="TniQ"/>
</dbReference>
<accession>A0A7X0NIJ5</accession>
<organism evidence="2 3">
    <name type="scientific">Thalassotalea piscium</name>
    <dbReference type="NCBI Taxonomy" id="1230533"/>
    <lineage>
        <taxon>Bacteria</taxon>
        <taxon>Pseudomonadati</taxon>
        <taxon>Pseudomonadota</taxon>
        <taxon>Gammaproteobacteria</taxon>
        <taxon>Alteromonadales</taxon>
        <taxon>Colwelliaceae</taxon>
        <taxon>Thalassotalea</taxon>
    </lineage>
</organism>
<keyword evidence="3" id="KW-1185">Reference proteome</keyword>
<evidence type="ECO:0000313" key="2">
    <source>
        <dbReference type="EMBL" id="MBB6544113.1"/>
    </source>
</evidence>
<evidence type="ECO:0000313" key="3">
    <source>
        <dbReference type="Proteomes" id="UP000537141"/>
    </source>
</evidence>
<gene>
    <name evidence="2" type="ORF">HNQ55_002637</name>
</gene>
<name>A0A7X0NIJ5_9GAMM</name>
<dbReference type="Proteomes" id="UP000537141">
    <property type="component" value="Unassembled WGS sequence"/>
</dbReference>
<feature type="domain" description="TniQ" evidence="1">
    <location>
        <begin position="8"/>
        <end position="125"/>
    </location>
</feature>
<evidence type="ECO:0000259" key="1">
    <source>
        <dbReference type="Pfam" id="PF06527"/>
    </source>
</evidence>
<reference evidence="2 3" key="1">
    <citation type="submission" date="2020-08" db="EMBL/GenBank/DDBJ databases">
        <title>Genomic Encyclopedia of Type Strains, Phase IV (KMG-IV): sequencing the most valuable type-strain genomes for metagenomic binning, comparative biology and taxonomic classification.</title>
        <authorList>
            <person name="Goeker M."/>
        </authorList>
    </citation>
    <scope>NUCLEOTIDE SEQUENCE [LARGE SCALE GENOMIC DNA]</scope>
    <source>
        <strain evidence="2 3">DSM 26287</strain>
    </source>
</reference>
<dbReference type="RefSeq" id="WP_184424930.1">
    <property type="nucleotide sequence ID" value="NZ_AP027362.1"/>
</dbReference>
<sequence>MHLMTQTAPIAGESIRSYLVRLALNNDYSTVQQMLGEFRDYKHLVVNSCDQSLLSFAQYTATLDSISDLQPFDDNYSPSETHLCYRTLMDKAPKICPICMTSQRHTCADWQLYTITHCPMHNVKLISTCVCGEAFSWDEDLLHYGCSKCDRNWKMIADAQTQETTPVHVEHFYNLSRHERIDFVEDLFTATIRALRPYDSVHHGIKQLPNYVPDWGNISKLAYALLTNRQVIEQWLSSMSDVRQHYAVLGKSAIYYPFNTMQSKLNNTWLVSGYNPNVGTTATSSEPLPSHNKTTCTARNKAALLNRYHALDELLINHLDQTGFANMLKCDLSLARGLFKLPSISTVTSVGRGRFSFIDISDFINQTRQQNTAKQHETIKLTDLSHLLDRYTLDCNEALVEIYKHKLPIYIDLTEDTLIDTICINENVLAEFLDTIFLKSLSAVTLPRTKRILGISRDRVVQLGKLDYIDELITKPTIRCYTGESIASFLESYICIDHWAESKNACSSKIIKHLKQQKFEPELSPFIYEKSDELNTVLECCFSENTQAQQQLDMFG</sequence>
<proteinExistence type="predicted"/>
<comment type="caution">
    <text evidence="2">The sequence shown here is derived from an EMBL/GenBank/DDBJ whole genome shotgun (WGS) entry which is preliminary data.</text>
</comment>
<protein>
    <recommendedName>
        <fullName evidence="1">TniQ domain-containing protein</fullName>
    </recommendedName>
</protein>
<dbReference type="AlphaFoldDB" id="A0A7X0NIJ5"/>
<dbReference type="Pfam" id="PF06527">
    <property type="entry name" value="TniQ"/>
    <property type="match status" value="1"/>
</dbReference>
<dbReference type="EMBL" id="JACHHU010000024">
    <property type="protein sequence ID" value="MBB6544113.1"/>
    <property type="molecule type" value="Genomic_DNA"/>
</dbReference>